<reference evidence="17" key="4">
    <citation type="submission" date="2025-08" db="UniProtKB">
        <authorList>
            <consortium name="Ensembl"/>
        </authorList>
    </citation>
    <scope>IDENTIFICATION</scope>
</reference>
<comment type="similarity">
    <text evidence="4">Belongs to the major facilitator superfamily. Sugar transporter (TC 2.A.1.1) family. Glucose transporter subfamily.</text>
</comment>
<reference evidence="18" key="3">
    <citation type="journal article" date="2014" name="Nature">
        <title>Elephant shark genome provides unique insights into gnathostome evolution.</title>
        <authorList>
            <consortium name="International Elephant Shark Genome Sequencing Consortium"/>
            <person name="Venkatesh B."/>
            <person name="Lee A.P."/>
            <person name="Ravi V."/>
            <person name="Maurya A.K."/>
            <person name="Lian M.M."/>
            <person name="Swann J.B."/>
            <person name="Ohta Y."/>
            <person name="Flajnik M.F."/>
            <person name="Sutoh Y."/>
            <person name="Kasahara M."/>
            <person name="Hoon S."/>
            <person name="Gangu V."/>
            <person name="Roy S.W."/>
            <person name="Irimia M."/>
            <person name="Korzh V."/>
            <person name="Kondrychyn I."/>
            <person name="Lim Z.W."/>
            <person name="Tay B.H."/>
            <person name="Tohari S."/>
            <person name="Kong K.W."/>
            <person name="Ho S."/>
            <person name="Lorente-Galdos B."/>
            <person name="Quilez J."/>
            <person name="Marques-Bonet T."/>
            <person name="Raney B.J."/>
            <person name="Ingham P.W."/>
            <person name="Tay A."/>
            <person name="Hillier L.W."/>
            <person name="Minx P."/>
            <person name="Boehm T."/>
            <person name="Wilson R.K."/>
            <person name="Brenner S."/>
            <person name="Warren W.C."/>
        </authorList>
    </citation>
    <scope>NUCLEOTIDE SEQUENCE [LARGE SCALE GENOMIC DNA]</scope>
</reference>
<keyword evidence="6 14" id="KW-0813">Transport</keyword>
<evidence type="ECO:0000256" key="1">
    <source>
        <dbReference type="ARBA" id="ARBA00000590"/>
    </source>
</evidence>
<dbReference type="GO" id="GO:0070837">
    <property type="term" value="P:dehydroascorbic acid transport"/>
    <property type="evidence" value="ECO:0007669"/>
    <property type="project" value="TreeGrafter"/>
</dbReference>
<keyword evidence="11 15" id="KW-0472">Membrane</keyword>
<proteinExistence type="inferred from homology"/>
<dbReference type="PROSITE" id="PS00217">
    <property type="entry name" value="SUGAR_TRANSPORT_2"/>
    <property type="match status" value="1"/>
</dbReference>
<dbReference type="FunFam" id="1.20.1250.20:FF:001511">
    <property type="entry name" value="Solute carrier family 2, facilitated glucose transporter member 5"/>
    <property type="match status" value="1"/>
</dbReference>
<comment type="catalytic activity">
    <reaction evidence="1">
        <text>D-fructose(out) = D-fructose(in)</text>
        <dbReference type="Rhea" id="RHEA:60372"/>
        <dbReference type="ChEBI" id="CHEBI:37721"/>
    </reaction>
</comment>
<dbReference type="GO" id="GO:0042383">
    <property type="term" value="C:sarcolemma"/>
    <property type="evidence" value="ECO:0007669"/>
    <property type="project" value="UniProtKB-SubCell"/>
</dbReference>
<evidence type="ECO:0000256" key="8">
    <source>
        <dbReference type="ARBA" id="ARBA00022597"/>
    </source>
</evidence>
<feature type="transmembrane region" description="Helical" evidence="15">
    <location>
        <begin position="419"/>
        <end position="442"/>
    </location>
</feature>
<feature type="transmembrane region" description="Helical" evidence="15">
    <location>
        <begin position="116"/>
        <end position="134"/>
    </location>
</feature>
<dbReference type="SUPFAM" id="SSF103473">
    <property type="entry name" value="MFS general substrate transporter"/>
    <property type="match status" value="1"/>
</dbReference>
<dbReference type="InParanoid" id="A0A4W3GMH8"/>
<feature type="transmembrane region" description="Helical" evidence="15">
    <location>
        <begin position="208"/>
        <end position="229"/>
    </location>
</feature>
<dbReference type="GO" id="GO:1990539">
    <property type="term" value="P:fructose import across plasma membrane"/>
    <property type="evidence" value="ECO:0007669"/>
    <property type="project" value="UniProtKB-ARBA"/>
</dbReference>
<evidence type="ECO:0000256" key="6">
    <source>
        <dbReference type="ARBA" id="ARBA00022448"/>
    </source>
</evidence>
<keyword evidence="18" id="KW-1185">Reference proteome</keyword>
<sequence>MSPCPKSPHWSLWTSFNSQMETCFYCSPQGLTVVLVSATLISAFGSSFQYGYNVAVVNPPSKSFYNQTYIDRNNQPMNENLLTVSWSLTVSLFPLGGLFGSLLIVPLLVDKLGRKGILLVNNIFSIVPAILMGTSKQSKSFEIIMISRFIVGLCAGVAANVVPMYVGEIAPKRLRGGIGVVPQLFITIGILFAQILGLRFLLANDDGWPLMLAMTGIPAILQVILLPLLPESPRFLLIQKGSIDKARAALQRLRGYDNVENEIEEMQLEDQSEKADGLLTVKNLFTLKALRWQLITVIMLNMGQQLSGVNAVSHENDSCANFTKIYLNLCCTQIFIVDAAGRKILLLIGFAICGLFSAVLTVALKLQVRIFPLLKDRTRVVTETRLCHDVTRSFREITPVGPIPYVVTTELFRQSSRPAAFMVAGSVHWFCNFLVGIIFPFLVQGFGPYCFVIFSSICFLTFAYIFIFVPETKNKTFQEISQTMAKRNKVEVEEELDMSQAEVKEKQ</sequence>
<evidence type="ECO:0000256" key="10">
    <source>
        <dbReference type="ARBA" id="ARBA00022989"/>
    </source>
</evidence>
<dbReference type="InterPro" id="IPR045263">
    <property type="entry name" value="GLUT"/>
</dbReference>
<dbReference type="Pfam" id="PF00083">
    <property type="entry name" value="Sugar_tr"/>
    <property type="match status" value="1"/>
</dbReference>
<dbReference type="Ensembl" id="ENSCMIT00000004493.1">
    <property type="protein sequence ID" value="ENSCMIP00000004332.1"/>
    <property type="gene ID" value="ENSCMIG00000002578.1"/>
</dbReference>
<evidence type="ECO:0000313" key="17">
    <source>
        <dbReference type="Ensembl" id="ENSCMIP00000004332.1"/>
    </source>
</evidence>
<keyword evidence="9 15" id="KW-0812">Transmembrane</keyword>
<dbReference type="InterPro" id="IPR036259">
    <property type="entry name" value="MFS_trans_sf"/>
</dbReference>
<evidence type="ECO:0000313" key="18">
    <source>
        <dbReference type="Proteomes" id="UP000314986"/>
    </source>
</evidence>
<evidence type="ECO:0000256" key="3">
    <source>
        <dbReference type="ARBA" id="ARBA00004651"/>
    </source>
</evidence>
<dbReference type="GeneTree" id="ENSGT00940000156846"/>
<feature type="domain" description="Major facilitator superfamily (MFS) profile" evidence="16">
    <location>
        <begin position="39"/>
        <end position="473"/>
    </location>
</feature>
<evidence type="ECO:0000259" key="16">
    <source>
        <dbReference type="PROSITE" id="PS50850"/>
    </source>
</evidence>
<dbReference type="GO" id="GO:0055056">
    <property type="term" value="F:D-glucose transmembrane transporter activity"/>
    <property type="evidence" value="ECO:0007669"/>
    <property type="project" value="TreeGrafter"/>
</dbReference>
<keyword evidence="10 15" id="KW-1133">Transmembrane helix</keyword>
<dbReference type="PANTHER" id="PTHR23503">
    <property type="entry name" value="SOLUTE CARRIER FAMILY 2"/>
    <property type="match status" value="1"/>
</dbReference>
<evidence type="ECO:0000256" key="2">
    <source>
        <dbReference type="ARBA" id="ARBA00004135"/>
    </source>
</evidence>
<evidence type="ECO:0000256" key="15">
    <source>
        <dbReference type="SAM" id="Phobius"/>
    </source>
</evidence>
<name>A0A4W3GMH8_CALMI</name>
<feature type="transmembrane region" description="Helical" evidence="15">
    <location>
        <begin position="344"/>
        <end position="364"/>
    </location>
</feature>
<feature type="transmembrane region" description="Helical" evidence="15">
    <location>
        <begin position="30"/>
        <end position="52"/>
    </location>
</feature>
<gene>
    <name evidence="17" type="primary">slc2a1a</name>
</gene>
<feature type="transmembrane region" description="Helical" evidence="15">
    <location>
        <begin position="449"/>
        <end position="469"/>
    </location>
</feature>
<dbReference type="GO" id="GO:0046323">
    <property type="term" value="P:D-glucose import"/>
    <property type="evidence" value="ECO:0007669"/>
    <property type="project" value="TreeGrafter"/>
</dbReference>
<evidence type="ECO:0000256" key="12">
    <source>
        <dbReference type="ARBA" id="ARBA00029961"/>
    </source>
</evidence>
<protein>
    <recommendedName>
        <fullName evidence="5">Solute carrier family 2, facilitated glucose transporter member 5</fullName>
    </recommendedName>
    <alternativeName>
        <fullName evidence="13">Fructose transporter</fullName>
    </alternativeName>
    <alternativeName>
        <fullName evidence="12">Glucose transporter type 5, small intestine</fullName>
    </alternativeName>
</protein>
<dbReference type="STRING" id="7868.ENSCMIP00000004332"/>
<reference evidence="17" key="5">
    <citation type="submission" date="2025-09" db="UniProtKB">
        <authorList>
            <consortium name="Ensembl"/>
        </authorList>
    </citation>
    <scope>IDENTIFICATION</scope>
</reference>
<feature type="transmembrane region" description="Helical" evidence="15">
    <location>
        <begin position="146"/>
        <end position="166"/>
    </location>
</feature>
<organism evidence="17 18">
    <name type="scientific">Callorhinchus milii</name>
    <name type="common">Ghost shark</name>
    <dbReference type="NCBI Taxonomy" id="7868"/>
    <lineage>
        <taxon>Eukaryota</taxon>
        <taxon>Metazoa</taxon>
        <taxon>Chordata</taxon>
        <taxon>Craniata</taxon>
        <taxon>Vertebrata</taxon>
        <taxon>Chondrichthyes</taxon>
        <taxon>Holocephali</taxon>
        <taxon>Chimaeriformes</taxon>
        <taxon>Callorhinchidae</taxon>
        <taxon>Callorhinchus</taxon>
    </lineage>
</organism>
<dbReference type="InterPro" id="IPR005828">
    <property type="entry name" value="MFS_sugar_transport-like"/>
</dbReference>
<dbReference type="InterPro" id="IPR005829">
    <property type="entry name" value="Sugar_transporter_CS"/>
</dbReference>
<dbReference type="AlphaFoldDB" id="A0A4W3GMH8"/>
<feature type="transmembrane region" description="Helical" evidence="15">
    <location>
        <begin position="178"/>
        <end position="202"/>
    </location>
</feature>
<dbReference type="InterPro" id="IPR003663">
    <property type="entry name" value="Sugar/inositol_transpt"/>
</dbReference>
<dbReference type="GO" id="GO:0005353">
    <property type="term" value="F:fructose transmembrane transporter activity"/>
    <property type="evidence" value="ECO:0007669"/>
    <property type="project" value="UniProtKB-ARBA"/>
</dbReference>
<evidence type="ECO:0000256" key="9">
    <source>
        <dbReference type="ARBA" id="ARBA00022692"/>
    </source>
</evidence>
<evidence type="ECO:0000256" key="5">
    <source>
        <dbReference type="ARBA" id="ARBA00015973"/>
    </source>
</evidence>
<keyword evidence="7" id="KW-1003">Cell membrane</keyword>
<evidence type="ECO:0000256" key="7">
    <source>
        <dbReference type="ARBA" id="ARBA00022475"/>
    </source>
</evidence>
<dbReference type="PRINTS" id="PR00171">
    <property type="entry name" value="SUGRTRNSPORT"/>
</dbReference>
<dbReference type="Proteomes" id="UP000314986">
    <property type="component" value="Unassembled WGS sequence"/>
</dbReference>
<dbReference type="InterPro" id="IPR020846">
    <property type="entry name" value="MFS_dom"/>
</dbReference>
<dbReference type="PROSITE" id="PS50850">
    <property type="entry name" value="MFS"/>
    <property type="match status" value="1"/>
</dbReference>
<evidence type="ECO:0000256" key="13">
    <source>
        <dbReference type="ARBA" id="ARBA00031099"/>
    </source>
</evidence>
<keyword evidence="8" id="KW-0762">Sugar transport</keyword>
<dbReference type="NCBIfam" id="TIGR00879">
    <property type="entry name" value="SP"/>
    <property type="match status" value="1"/>
</dbReference>
<dbReference type="Gene3D" id="1.20.1250.20">
    <property type="entry name" value="MFS general substrate transporter like domains"/>
    <property type="match status" value="1"/>
</dbReference>
<accession>A0A4W3GMH8</accession>
<evidence type="ECO:0000256" key="11">
    <source>
        <dbReference type="ARBA" id="ARBA00023136"/>
    </source>
</evidence>
<comment type="subcellular location">
    <subcellularLocation>
        <location evidence="2">Cell membrane</location>
        <location evidence="2">Sarcolemma</location>
    </subcellularLocation>
    <subcellularLocation>
        <location evidence="3">Cell membrane</location>
        <topology evidence="3">Multi-pass membrane protein</topology>
    </subcellularLocation>
</comment>
<dbReference type="PANTHER" id="PTHR23503:SF32">
    <property type="entry name" value="SOLUTE CARRIER FAMILY 2, FACILITATED GLUCOSE TRANSPORTER MEMBER 5"/>
    <property type="match status" value="1"/>
</dbReference>
<evidence type="ECO:0000256" key="4">
    <source>
        <dbReference type="ARBA" id="ARBA00007004"/>
    </source>
</evidence>
<evidence type="ECO:0000256" key="14">
    <source>
        <dbReference type="RuleBase" id="RU003346"/>
    </source>
</evidence>
<feature type="transmembrane region" description="Helical" evidence="15">
    <location>
        <begin position="86"/>
        <end position="109"/>
    </location>
</feature>
<reference evidence="18" key="1">
    <citation type="journal article" date="2006" name="Science">
        <title>Ancient noncoding elements conserved in the human genome.</title>
        <authorList>
            <person name="Venkatesh B."/>
            <person name="Kirkness E.F."/>
            <person name="Loh Y.H."/>
            <person name="Halpern A.L."/>
            <person name="Lee A.P."/>
            <person name="Johnson J."/>
            <person name="Dandona N."/>
            <person name="Viswanathan L.D."/>
            <person name="Tay A."/>
            <person name="Venter J.C."/>
            <person name="Strausberg R.L."/>
            <person name="Brenner S."/>
        </authorList>
    </citation>
    <scope>NUCLEOTIDE SEQUENCE [LARGE SCALE GENOMIC DNA]</scope>
</reference>
<reference evidence="18" key="2">
    <citation type="journal article" date="2007" name="PLoS Biol.">
        <title>Survey sequencing and comparative analysis of the elephant shark (Callorhinchus milii) genome.</title>
        <authorList>
            <person name="Venkatesh B."/>
            <person name="Kirkness E.F."/>
            <person name="Loh Y.H."/>
            <person name="Halpern A.L."/>
            <person name="Lee A.P."/>
            <person name="Johnson J."/>
            <person name="Dandona N."/>
            <person name="Viswanathan L.D."/>
            <person name="Tay A."/>
            <person name="Venter J.C."/>
            <person name="Strausberg R.L."/>
            <person name="Brenner S."/>
        </authorList>
    </citation>
    <scope>NUCLEOTIDE SEQUENCE [LARGE SCALE GENOMIC DNA]</scope>
</reference>